<dbReference type="AlphaFoldDB" id="A0A2H0ZLS0"/>
<dbReference type="VEuPathDB" id="FungiDB:B9J08_003175"/>
<feature type="compositionally biased region" description="Low complexity" evidence="1">
    <location>
        <begin position="226"/>
        <end position="242"/>
    </location>
</feature>
<gene>
    <name evidence="3" type="ORF">B9J08_003175</name>
    <name evidence="2" type="ORF">B9J08_01033</name>
</gene>
<dbReference type="VEuPathDB" id="FungiDB:CJI96_0001709"/>
<reference evidence="2" key="4">
    <citation type="submission" date="2024-03" db="EMBL/GenBank/DDBJ databases">
        <title>Improved genome assembly of Candida auris strain B8441 and annotation of B11205.</title>
        <authorList>
            <person name="Cauldron N.C."/>
            <person name="Shea T."/>
            <person name="Cuomo C.A."/>
        </authorList>
    </citation>
    <scope>NUCLEOTIDE SEQUENCE</scope>
    <source>
        <strain evidence="2">B8441</strain>
    </source>
</reference>
<dbReference type="VEuPathDB" id="FungiDB:CJJ09_000931"/>
<dbReference type="Pfam" id="PF10846">
    <property type="entry name" value="DUF2722"/>
    <property type="match status" value="1"/>
</dbReference>
<evidence type="ECO:0000313" key="4">
    <source>
        <dbReference type="Proteomes" id="UP000230249"/>
    </source>
</evidence>
<dbReference type="OMA" id="SESIPQH"/>
<organism evidence="3">
    <name type="scientific">Candidozyma auris</name>
    <name type="common">Yeast</name>
    <name type="synonym">Candida auris</name>
    <dbReference type="NCBI Taxonomy" id="498019"/>
    <lineage>
        <taxon>Eukaryota</taxon>
        <taxon>Fungi</taxon>
        <taxon>Dikarya</taxon>
        <taxon>Ascomycota</taxon>
        <taxon>Saccharomycotina</taxon>
        <taxon>Pichiomycetes</taxon>
        <taxon>Metschnikowiaceae</taxon>
        <taxon>Candidozyma</taxon>
    </lineage>
</organism>
<sequence length="529" mass="57305">MSGSMSVHSLIDKFSEEDSKTGSSGQRPQRRSLSSPATGTHSRSRSASPSKAAAESSSSASHHQHHRTGSTSHSTPYLHAASNPQHYRASPANIPGAQPAPVAEPHLQHPFQHTPRRSQQPALFPPGDPSAVPQAVGQPFRAPLQPQSLESILGPQFASVPFTDASLVEALKLRTEQERTRQESLRLELASRNLAIIQSAVQNDVPPHMIASMCVGPIPEAYIQQQLQQTQQARAQQHQQYQFPPRSEKPRGSSADISKSPFVAPDQPVQPGSSAQGASPRVRGQDLDNASLVAPSNFKFGAGSSAGRRPLSPAKIGAAAVANLSNPMTPYRPAQKTISAHQRHFSMPAETVSAKGIEKSSMERSGPRTRSSTHSSKSSHLQSPLGATSSIQVRPLPAQPLHKQARTTQAPSQESMTSFQHVIQFHHWKPEYPGGQPPQQQSERDRLSQPSHKRHKSSDMSVDLTNQREGTPQRVAPNPSLEMKHEDADVSMDAGDETITEAPKRRDNDTNSDTSQSSGRFPHDILSSN</sequence>
<feature type="compositionally biased region" description="Basic and acidic residues" evidence="1">
    <location>
        <begin position="10"/>
        <end position="20"/>
    </location>
</feature>
<dbReference type="Proteomes" id="UP000230249">
    <property type="component" value="Unassembled WGS sequence"/>
</dbReference>
<feature type="region of interest" description="Disordered" evidence="1">
    <location>
        <begin position="428"/>
        <end position="529"/>
    </location>
</feature>
<dbReference type="InterPro" id="IPR021216">
    <property type="entry name" value="DUF2722"/>
</dbReference>
<feature type="region of interest" description="Disordered" evidence="1">
    <location>
        <begin position="226"/>
        <end position="283"/>
    </location>
</feature>
<dbReference type="VEuPathDB" id="FungiDB:CJJ07_001284"/>
<reference evidence="3" key="2">
    <citation type="submission" date="2017-11" db="EMBL/GenBank/DDBJ databases">
        <title>Candida auris genome assembly and annotation.</title>
        <authorList>
            <person name="Munoz J.F."/>
            <person name="Gade L.G."/>
            <person name="Chow N.A."/>
            <person name="Litvintseva A.P."/>
            <person name="Loparev V.N."/>
            <person name="Cuomo C.A."/>
        </authorList>
    </citation>
    <scope>NUCLEOTIDE SEQUENCE</scope>
    <source>
        <strain evidence="3">B8441</strain>
    </source>
</reference>
<feature type="region of interest" description="Disordered" evidence="1">
    <location>
        <begin position="349"/>
        <end position="390"/>
    </location>
</feature>
<feature type="region of interest" description="Disordered" evidence="1">
    <location>
        <begin position="1"/>
        <end position="136"/>
    </location>
</feature>
<dbReference type="EMBL" id="PEKT03000001">
    <property type="protein sequence ID" value="KAK8442687.1"/>
    <property type="molecule type" value="Genomic_DNA"/>
</dbReference>
<feature type="compositionally biased region" description="Basic and acidic residues" evidence="1">
    <location>
        <begin position="356"/>
        <end position="366"/>
    </location>
</feature>
<comment type="caution">
    <text evidence="3">The sequence shown here is derived from an EMBL/GenBank/DDBJ whole genome shotgun (WGS) entry which is preliminary data.</text>
</comment>
<dbReference type="VEuPathDB" id="FungiDB:QG37_02155"/>
<feature type="compositionally biased region" description="Low complexity" evidence="1">
    <location>
        <begin position="45"/>
        <end position="61"/>
    </location>
</feature>
<proteinExistence type="predicted"/>
<accession>A0A2H0ZLS0</accession>
<accession>A0A5Q7YE62</accession>
<keyword evidence="4" id="KW-1185">Reference proteome</keyword>
<feature type="compositionally biased region" description="Polar residues" evidence="1">
    <location>
        <begin position="21"/>
        <end position="40"/>
    </location>
</feature>
<evidence type="ECO:0000313" key="2">
    <source>
        <dbReference type="EMBL" id="KAK8442687.1"/>
    </source>
</evidence>
<dbReference type="EMBL" id="PEKT02000007">
    <property type="protein sequence ID" value="PIS51581.1"/>
    <property type="molecule type" value="Genomic_DNA"/>
</dbReference>
<feature type="compositionally biased region" description="Low complexity" evidence="1">
    <location>
        <begin position="368"/>
        <end position="385"/>
    </location>
</feature>
<evidence type="ECO:0000256" key="1">
    <source>
        <dbReference type="SAM" id="MobiDB-lite"/>
    </source>
</evidence>
<name>A0A2H0ZLS0_CANAR</name>
<dbReference type="VEuPathDB" id="FungiDB:CJI97_003247"/>
<reference evidence="2 4" key="3">
    <citation type="journal article" date="2018" name="Nat. Commun.">
        <title>Genomic insights into multidrug-resistance, mating and virulence in Candida auris and related emerging species.</title>
        <authorList>
            <person name="Munoz J.F."/>
            <person name="Gade L."/>
            <person name="Chow N.A."/>
            <person name="Loparev V.N."/>
            <person name="Juieng P."/>
            <person name="Berkow E.L."/>
            <person name="Farrer R.A."/>
            <person name="Litvintseva A.P."/>
            <person name="Cuomo C.A."/>
        </authorList>
    </citation>
    <scope>GENOME REANNOTATION</scope>
    <source>
        <strain evidence="2 4">B8441</strain>
    </source>
</reference>
<protein>
    <submittedName>
        <fullName evidence="3">Uncharacterized protein</fullName>
    </submittedName>
</protein>
<feature type="compositionally biased region" description="Polar residues" evidence="1">
    <location>
        <begin position="459"/>
        <end position="470"/>
    </location>
</feature>
<evidence type="ECO:0000313" key="3">
    <source>
        <dbReference type="EMBL" id="PIS51581.1"/>
    </source>
</evidence>
<reference evidence="3 4" key="1">
    <citation type="journal article" date="2017" name="Clin. Infect. Dis.">
        <title>Simultaneous emergence of multidrug-resistant Candida auris on 3 continents confirmed by whole-genome sequencing and epidemiological analyses.</title>
        <authorList>
            <person name="Lockhart S.R."/>
            <person name="Etienne K.A."/>
            <person name="Vallabhaneni S."/>
            <person name="Farooqi J."/>
            <person name="Chowdhary A."/>
            <person name="Govender N.P."/>
            <person name="Colombo A.L."/>
            <person name="Calvo B."/>
            <person name="Cuomo C.A."/>
            <person name="Desjardins C.A."/>
            <person name="Berkow E.L."/>
            <person name="Castanheira M."/>
            <person name="Magobo R.E."/>
            <person name="Jabeen K."/>
            <person name="Asghar R.J."/>
            <person name="Meis J.F."/>
            <person name="Jackson B."/>
            <person name="Chiller T."/>
            <person name="Litvintseva A.P."/>
        </authorList>
    </citation>
    <scope>NUCLEOTIDE SEQUENCE [LARGE SCALE GENOMIC DNA]</scope>
    <source>
        <strain evidence="3 4">B8441</strain>
    </source>
</reference>